<sequence length="231" mass="24376">MANDIHPTAIVGDDVELGDGNVVGPYAVISGRTVIGDGNWIGPHVAIGMPPEVYNYAHTAVWNKPEGERFVRIGNGNVLHEFSNVQSGWATDTVIGNDCFLMTQAHVAHDCVLDNRVTVSSGVTLGGHTHIWSMANVGMSSVVHQRAQIGPGAMIGMGSAVRKDAPAFSITVGNPARTTGINVVGLERNGCDAATIEAMTDFLLGRGELPASAPEALRELLTAWTDRSTDH</sequence>
<protein>
    <submittedName>
        <fullName evidence="7">UDP-N-acetylglucosamine acyltransferase</fullName>
    </submittedName>
</protein>
<evidence type="ECO:0000259" key="6">
    <source>
        <dbReference type="Pfam" id="PF13720"/>
    </source>
</evidence>
<dbReference type="KEGG" id="eke:EK0264_10620"/>
<dbReference type="OrthoDB" id="2643438at2"/>
<dbReference type="Gene3D" id="2.160.10.10">
    <property type="entry name" value="Hexapeptide repeat proteins"/>
    <property type="match status" value="1"/>
</dbReference>
<dbReference type="RefSeq" id="WP_159545437.1">
    <property type="nucleotide sequence ID" value="NZ_CP047156.1"/>
</dbReference>
<dbReference type="GO" id="GO:0008780">
    <property type="term" value="F:acyl-[acyl-carrier-protein]-UDP-N-acetylglucosamine O-acyltransferase activity"/>
    <property type="evidence" value="ECO:0007669"/>
    <property type="project" value="InterPro"/>
</dbReference>
<dbReference type="InterPro" id="IPR029098">
    <property type="entry name" value="Acetyltransf_C"/>
</dbReference>
<feature type="domain" description="UDP N-acetylglucosamine O-acyltransferase C-terminal" evidence="6">
    <location>
        <begin position="164"/>
        <end position="201"/>
    </location>
</feature>
<reference evidence="7 8" key="1">
    <citation type="journal article" date="2018" name="Int. J. Syst. Evol. Microbiol.">
        <title>Epidermidibacterium keratini gen. nov., sp. nov., a member of the family Sporichthyaceae, isolated from keratin epidermis.</title>
        <authorList>
            <person name="Lee D.G."/>
            <person name="Trujillo M.E."/>
            <person name="Kang S."/>
            <person name="Nam J.J."/>
            <person name="Kim Y.J."/>
        </authorList>
    </citation>
    <scope>NUCLEOTIDE SEQUENCE [LARGE SCALE GENOMIC DNA]</scope>
    <source>
        <strain evidence="7 8">EPI-7</strain>
    </source>
</reference>
<dbReference type="Pfam" id="PF13720">
    <property type="entry name" value="Acetyltransf_11"/>
    <property type="match status" value="1"/>
</dbReference>
<dbReference type="InParanoid" id="A0A7L4YQ67"/>
<dbReference type="InterPro" id="IPR011004">
    <property type="entry name" value="Trimer_LpxA-like_sf"/>
</dbReference>
<dbReference type="AlphaFoldDB" id="A0A7L4YQ67"/>
<name>A0A7L4YQ67_9ACTN</name>
<dbReference type="GO" id="GO:0009245">
    <property type="term" value="P:lipid A biosynthetic process"/>
    <property type="evidence" value="ECO:0007669"/>
    <property type="project" value="UniProtKB-KW"/>
</dbReference>
<proteinExistence type="predicted"/>
<keyword evidence="5 7" id="KW-0012">Acyltransferase</keyword>
<keyword evidence="3 7" id="KW-0808">Transferase</keyword>
<dbReference type="PIRSF" id="PIRSF000456">
    <property type="entry name" value="UDP-GlcNAc_acltr"/>
    <property type="match status" value="1"/>
</dbReference>
<dbReference type="InterPro" id="IPR010137">
    <property type="entry name" value="Lipid_A_LpxA"/>
</dbReference>
<dbReference type="SUPFAM" id="SSF51161">
    <property type="entry name" value="Trimeric LpxA-like enzymes"/>
    <property type="match status" value="1"/>
</dbReference>
<dbReference type="PANTHER" id="PTHR43480">
    <property type="entry name" value="ACYL-[ACYL-CARRIER-PROTEIN]--UDP-N-ACETYLGLUCOSAMINE O-ACYLTRANSFERASE"/>
    <property type="match status" value="1"/>
</dbReference>
<evidence type="ECO:0000313" key="8">
    <source>
        <dbReference type="Proteomes" id="UP000463857"/>
    </source>
</evidence>
<dbReference type="Pfam" id="PF00132">
    <property type="entry name" value="Hexapep"/>
    <property type="match status" value="1"/>
</dbReference>
<keyword evidence="2" id="KW-0441">Lipid A biosynthesis</keyword>
<gene>
    <name evidence="7" type="ORF">EK0264_10620</name>
</gene>
<evidence type="ECO:0000256" key="1">
    <source>
        <dbReference type="ARBA" id="ARBA00022516"/>
    </source>
</evidence>
<dbReference type="PANTHER" id="PTHR43480:SF1">
    <property type="entry name" value="ACYL-[ACYL-CARRIER-PROTEIN]--UDP-N-ACETYLGLUCOSAMINE O-ACYLTRANSFERASE, MITOCHONDRIAL-RELATED"/>
    <property type="match status" value="1"/>
</dbReference>
<organism evidence="7 8">
    <name type="scientific">Epidermidibacterium keratini</name>
    <dbReference type="NCBI Taxonomy" id="1891644"/>
    <lineage>
        <taxon>Bacteria</taxon>
        <taxon>Bacillati</taxon>
        <taxon>Actinomycetota</taxon>
        <taxon>Actinomycetes</taxon>
        <taxon>Sporichthyales</taxon>
        <taxon>Sporichthyaceae</taxon>
        <taxon>Epidermidibacterium</taxon>
    </lineage>
</organism>
<dbReference type="Proteomes" id="UP000463857">
    <property type="component" value="Chromosome"/>
</dbReference>
<evidence type="ECO:0000256" key="5">
    <source>
        <dbReference type="ARBA" id="ARBA00023315"/>
    </source>
</evidence>
<keyword evidence="4" id="KW-0443">Lipid metabolism</keyword>
<accession>A0A7L4YQ67</accession>
<dbReference type="InterPro" id="IPR001451">
    <property type="entry name" value="Hexapep"/>
</dbReference>
<evidence type="ECO:0000256" key="4">
    <source>
        <dbReference type="ARBA" id="ARBA00023098"/>
    </source>
</evidence>
<evidence type="ECO:0000313" key="7">
    <source>
        <dbReference type="EMBL" id="QHC00697.1"/>
    </source>
</evidence>
<keyword evidence="8" id="KW-1185">Reference proteome</keyword>
<keyword evidence="1" id="KW-0444">Lipid biosynthesis</keyword>
<dbReference type="EMBL" id="CP047156">
    <property type="protein sequence ID" value="QHC00697.1"/>
    <property type="molecule type" value="Genomic_DNA"/>
</dbReference>
<evidence type="ECO:0000256" key="3">
    <source>
        <dbReference type="ARBA" id="ARBA00022679"/>
    </source>
</evidence>
<dbReference type="GO" id="GO:0016020">
    <property type="term" value="C:membrane"/>
    <property type="evidence" value="ECO:0007669"/>
    <property type="project" value="GOC"/>
</dbReference>
<evidence type="ECO:0000256" key="2">
    <source>
        <dbReference type="ARBA" id="ARBA00022556"/>
    </source>
</evidence>